<dbReference type="InterPro" id="IPR046349">
    <property type="entry name" value="C1-like_sf"/>
</dbReference>
<feature type="compositionally biased region" description="Polar residues" evidence="10">
    <location>
        <begin position="523"/>
        <end position="535"/>
    </location>
</feature>
<evidence type="ECO:0000256" key="9">
    <source>
        <dbReference type="SAM" id="Coils"/>
    </source>
</evidence>
<dbReference type="Proteomes" id="UP000606274">
    <property type="component" value="Unassembled WGS sequence"/>
</dbReference>
<feature type="region of interest" description="Disordered" evidence="10">
    <location>
        <begin position="654"/>
        <end position="692"/>
    </location>
</feature>
<dbReference type="PROSITE" id="PS00479">
    <property type="entry name" value="ZF_DAG_PE_1"/>
    <property type="match status" value="1"/>
</dbReference>
<dbReference type="Gene3D" id="1.25.40.20">
    <property type="entry name" value="Ankyrin repeat-containing domain"/>
    <property type="match status" value="1"/>
</dbReference>
<dbReference type="PROSITE" id="PS50010">
    <property type="entry name" value="DH_2"/>
    <property type="match status" value="1"/>
</dbReference>
<dbReference type="PANTHER" id="PTHR13944:SF18">
    <property type="entry name" value="A-KINASE ANCHOR PROTEIN 13"/>
    <property type="match status" value="1"/>
</dbReference>
<keyword evidence="8 9" id="KW-0175">Coiled coil</keyword>
<dbReference type="Gene3D" id="2.30.29.30">
    <property type="entry name" value="Pleckstrin-homology domain (PH domain)/Phosphotyrosine-binding domain (PTB)"/>
    <property type="match status" value="1"/>
</dbReference>
<feature type="compositionally biased region" description="Polar residues" evidence="10">
    <location>
        <begin position="399"/>
        <end position="409"/>
    </location>
</feature>
<dbReference type="GO" id="GO:0016020">
    <property type="term" value="C:membrane"/>
    <property type="evidence" value="ECO:0007669"/>
    <property type="project" value="TreeGrafter"/>
</dbReference>
<dbReference type="Pfam" id="PF00621">
    <property type="entry name" value="RhoGEF"/>
    <property type="match status" value="1"/>
</dbReference>
<dbReference type="CDD" id="cd00160">
    <property type="entry name" value="RhoGEF"/>
    <property type="match status" value="1"/>
</dbReference>
<feature type="region of interest" description="Disordered" evidence="10">
    <location>
        <begin position="1970"/>
        <end position="1998"/>
    </location>
</feature>
<feature type="compositionally biased region" description="Polar residues" evidence="10">
    <location>
        <begin position="734"/>
        <end position="749"/>
    </location>
</feature>
<keyword evidence="15" id="KW-1185">Reference proteome</keyword>
<feature type="region of interest" description="Disordered" evidence="10">
    <location>
        <begin position="935"/>
        <end position="1110"/>
    </location>
</feature>
<reference evidence="14" key="1">
    <citation type="submission" date="2020-08" db="EMBL/GenBank/DDBJ databases">
        <title>Chromosome-level assembly of Southern catfish (Silurus meridionalis) provides insights into visual adaptation to the nocturnal and benthic lifestyles.</title>
        <authorList>
            <person name="Zhang Y."/>
            <person name="Wang D."/>
            <person name="Peng Z."/>
        </authorList>
    </citation>
    <scope>NUCLEOTIDE SEQUENCE</scope>
    <source>
        <strain evidence="14">SWU-2019-XX</strain>
        <tissue evidence="14">Muscle</tissue>
    </source>
</reference>
<keyword evidence="3" id="KW-0597">Phosphoprotein</keyword>
<feature type="coiled-coil region" evidence="9">
    <location>
        <begin position="1858"/>
        <end position="1885"/>
    </location>
</feature>
<dbReference type="FunFam" id="1.20.900.10:FF:000004">
    <property type="entry name" value="Rho guanine nucleotide exchange factor 2"/>
    <property type="match status" value="1"/>
</dbReference>
<feature type="compositionally biased region" description="Basic and acidic residues" evidence="10">
    <location>
        <begin position="750"/>
        <end position="777"/>
    </location>
</feature>
<keyword evidence="2" id="KW-0963">Cytoplasm</keyword>
<dbReference type="SMART" id="SM00109">
    <property type="entry name" value="C1"/>
    <property type="match status" value="1"/>
</dbReference>
<evidence type="ECO:0000259" key="12">
    <source>
        <dbReference type="PROSITE" id="PS50010"/>
    </source>
</evidence>
<feature type="compositionally biased region" description="Polar residues" evidence="10">
    <location>
        <begin position="1153"/>
        <end position="1173"/>
    </location>
</feature>
<keyword evidence="7" id="KW-0862">Zinc</keyword>
<feature type="compositionally biased region" description="Polar residues" evidence="10">
    <location>
        <begin position="472"/>
        <end position="491"/>
    </location>
</feature>
<dbReference type="InterPro" id="IPR001849">
    <property type="entry name" value="PH_domain"/>
</dbReference>
<feature type="compositionally biased region" description="Polar residues" evidence="10">
    <location>
        <begin position="1003"/>
        <end position="1012"/>
    </location>
</feature>
<organism evidence="14 15">
    <name type="scientific">Silurus meridionalis</name>
    <name type="common">Southern catfish</name>
    <name type="synonym">Silurus soldatovi meridionalis</name>
    <dbReference type="NCBI Taxonomy" id="175797"/>
    <lineage>
        <taxon>Eukaryota</taxon>
        <taxon>Metazoa</taxon>
        <taxon>Chordata</taxon>
        <taxon>Craniata</taxon>
        <taxon>Vertebrata</taxon>
        <taxon>Euteleostomi</taxon>
        <taxon>Actinopterygii</taxon>
        <taxon>Neopterygii</taxon>
        <taxon>Teleostei</taxon>
        <taxon>Ostariophysi</taxon>
        <taxon>Siluriformes</taxon>
        <taxon>Siluridae</taxon>
        <taxon>Silurus</taxon>
    </lineage>
</organism>
<feature type="region of interest" description="Disordered" evidence="10">
    <location>
        <begin position="734"/>
        <end position="799"/>
    </location>
</feature>
<feature type="compositionally biased region" description="Low complexity" evidence="10">
    <location>
        <begin position="1181"/>
        <end position="1191"/>
    </location>
</feature>
<dbReference type="SUPFAM" id="SSF48065">
    <property type="entry name" value="DBL homology domain (DH-domain)"/>
    <property type="match status" value="1"/>
</dbReference>
<dbReference type="SUPFAM" id="SSF57889">
    <property type="entry name" value="Cysteine-rich domain"/>
    <property type="match status" value="1"/>
</dbReference>
<dbReference type="GO" id="GO:0043123">
    <property type="term" value="P:positive regulation of canonical NF-kappaB signal transduction"/>
    <property type="evidence" value="ECO:0007669"/>
    <property type="project" value="TreeGrafter"/>
</dbReference>
<sequence length="2297" mass="256928">MVLHESYVSSVMKLNPRQAPLYGSCVLTIQLSDDELWEREDAEFFLLVTGSTRRHVSSTLRISHDTLQLVCPAHDRCESVVVTLCSLDPDGLVRNLSSEQMCFVQDLALDMAQFLVGAVGQAEGTEGALLLNECHIPLQECEKMDQSLALAFKHLTLPPDWSLLGDNNEPTPRETLLHFAARRGLQRVASFLLQQSGARRVLELPNRDGMTPATLAQSCGHNALLELLTLEETGTQDSIDTHRRDCYGAYVVQHHPDLNTYTLSAVTEPGTAPHCRLQADVQDLRRAILENTNRVKLPHISQERADVPEACFEHPQDDSVSTAEEESASACEKRKNESGHPGPVPCTEVNRGLCLSAKISAPLSDNGDNDEERARSCENIDQDYGAQAQSIAPGILGDSSDSLQASSEGESAAPSCGKEQEETDIAQELICEAQPSAEGAERVVQEEGFSLARADENQCLELSESPAGDMGITQSADTPESSEMESCSQGEVQICDESEEGNGNSSALEQEKMERINEDSAKDQSGNGKQESASPFISEDAIYSVEDELEINGSQTSDVYELGSKEQEKPAEDSTDAHDEDSHYISRHSGETESSHKLTFDTVCHQREQSDSAPEETCQKNNMVGEPQSLLDAETYSHSSGFELDETSSVTLRDTVSQNSAHIPEPEPEAATREPDSTVISETTAGNKCEGQTLECSTDVSLAALGSEPETSTPSSKDALELKETEWVSANMAQRVSASDPQEVSQQTCLEHEHEHTQEDRENRIYLENNDRTEEISLKNGDGLPETSDVLPPKQGDRAAFSNPLISEEAVELRTTENRLSAVEEEVQPRLDHSEPVLFDFATTSLADIVATSFSLDEQSKLRSQDITEPEVVDTDSARSELTDVEDRQRFGPEEDVVGHIKTHGEELRVSPDPHLETCLGGVDVSMIHREGHSLCLENPPHSRPLEKRHSSASTESPLSPARHSTGSTTLRETGSDTDGLSSTDTGEDSVFKKAQEVLGGSDSASEVSISCSSTDDTTSLCQPSSSAESSEEVRRRGAGAGEGDAEEEAKDRVTEVPLRSALLRSSVRSQSPFRRHSWGPGKNLAGEGDMNQRSRLRSPGDQKPIFHRRSLSWCPTEIPFSSDLEEISQLLSYSLEGLAGERDDGKRWQEQGARSSQDQQSEDTGSQVSLTEEGQDSDLGDSSSLDSQTSRRYRPFRRSRQSMTLPLRESVSMLSISQRDVDAMRAFGSNSNSLAYSITEEEPGPLRGYFEGKSENKVSRTFSYLKSKMYKKSREKDKEKTRDKDREAKEKEKKAVNGHLFSSVSLGHAASCQHCNKTLNVKDAVSCAGCSVCVHKSCRDRIPVCTNGKFPKQPQIVIPESTTMSGVTLRTKASAPRERPWSAILSPDDQFSLMTAPRRHTSIMPFNSSNLSKSISISNIAVFDEMPLKSLRYLSQSTDNLHKANKVNESTESLIDEGTEIDGQLMGEFEADAKELEADSWSFTADKKYLTQLKKDVIKQQDVIYELIQTEMHHVRTLRIMADVYSKGMLKEMQLEAHTVEKVFPVLDELQEMHTHFFSSLIERRREAKQEGKDGTFIISRIGDILVNQFSGSNAESMKQVYGTFCSHHNEAVNQYKELHSKDKRFQTFIRKKMSNSIVRRLGIPECILLVTQRLTKYPVLLQRILQHTKENEEEYEDLTQALKLIKEIIGAVDNKVNDQEKKKKLEEIYNRTDSRTITRMKSGQMFAREDLIRGRKLLHDGPLQLKTPAGRLKDVQALLLSDVLIFLQEKDQKYVFASLDQRATVIPLQKLIVREVANEDRGFFIIAVGIANPEMVEVHATSKDERNTWMQLIQNVMHSREKDDDEGIPSETEEDKKLLESKAKEMRAMLQRKDDQILALLNEKIKLFHDMCGSGSSEDTALAIRMLFRASNNDMLKGENLMKEAIREVEMLQTLVHSGLGGAINQQGATDPGPTAPVLLPRRSETFGGFDSHQMNSSKHGDKEEVEDLRRTESDSILKKGGNTNLLLVLKRNREQVLSSVTHLHDLLSSLQAVVVQQDTFLEEQRQALSERPSSRPSSRPPSLVEQEKQRSAERQRQEAAAHAEERKRREREWETRDRDLSNREHLLNAKEEEAQRRRSEIEDDQRELQTRKEDYQKDLERLRDSQRRLEREKEQMQREMEMLEQLREKEKRLSRTLSSTSEDSLNIPSSSSLEQEKKQEKDEGEQSSSTKKNSLSRIDSKQKGRNLNAFNPFAPKAVSAEGQKQIPNRLLQLTRPKEKKDKKKKKSKSKPTQEAESHLLPLTEPPLEGEIFFC</sequence>
<feature type="domain" description="Phorbol-ester/DAG-type" evidence="13">
    <location>
        <begin position="1299"/>
        <end position="1346"/>
    </location>
</feature>
<feature type="compositionally biased region" description="Basic and acidic residues" evidence="10">
    <location>
        <begin position="2068"/>
        <end position="2176"/>
    </location>
</feature>
<dbReference type="Pfam" id="PF17838">
    <property type="entry name" value="PH_16"/>
    <property type="match status" value="1"/>
</dbReference>
<feature type="region of interest" description="Disordered" evidence="10">
    <location>
        <begin position="1270"/>
        <end position="1295"/>
    </location>
</feature>
<proteinExistence type="predicted"/>
<evidence type="ECO:0000256" key="5">
    <source>
        <dbReference type="ARBA" id="ARBA00022723"/>
    </source>
</evidence>
<feature type="compositionally biased region" description="Low complexity" evidence="10">
    <location>
        <begin position="1013"/>
        <end position="1029"/>
    </location>
</feature>
<feature type="compositionally biased region" description="Basic and acidic residues" evidence="10">
    <location>
        <begin position="1273"/>
        <end position="1295"/>
    </location>
</feature>
<evidence type="ECO:0000313" key="14">
    <source>
        <dbReference type="EMBL" id="KAF7703215.1"/>
    </source>
</evidence>
<evidence type="ECO:0000256" key="1">
    <source>
        <dbReference type="ARBA" id="ARBA00004496"/>
    </source>
</evidence>
<feature type="compositionally biased region" description="Basic residues" evidence="10">
    <location>
        <begin position="2263"/>
        <end position="2272"/>
    </location>
</feature>
<feature type="compositionally biased region" description="Polar residues" evidence="10">
    <location>
        <begin position="2178"/>
        <end position="2191"/>
    </location>
</feature>
<evidence type="ECO:0000256" key="8">
    <source>
        <dbReference type="ARBA" id="ARBA00023054"/>
    </source>
</evidence>
<dbReference type="InterPro" id="IPR000219">
    <property type="entry name" value="DH_dom"/>
</dbReference>
<dbReference type="SUPFAM" id="SSF48403">
    <property type="entry name" value="Ankyrin repeat"/>
    <property type="match status" value="1"/>
</dbReference>
<dbReference type="Gene3D" id="3.30.60.20">
    <property type="match status" value="1"/>
</dbReference>
<dbReference type="InterPro" id="IPR036770">
    <property type="entry name" value="Ankyrin_rpt-contain_sf"/>
</dbReference>
<evidence type="ECO:0008006" key="16">
    <source>
        <dbReference type="Google" id="ProtNLM"/>
    </source>
</evidence>
<evidence type="ECO:0000256" key="10">
    <source>
        <dbReference type="SAM" id="MobiDB-lite"/>
    </source>
</evidence>
<gene>
    <name evidence="14" type="ORF">HF521_022222</name>
</gene>
<feature type="region of interest" description="Disordered" evidence="10">
    <location>
        <begin position="2047"/>
        <end position="2286"/>
    </location>
</feature>
<evidence type="ECO:0000313" key="15">
    <source>
        <dbReference type="Proteomes" id="UP000606274"/>
    </source>
</evidence>
<dbReference type="GO" id="GO:0071875">
    <property type="term" value="P:adrenergic receptor signaling pathway"/>
    <property type="evidence" value="ECO:0007669"/>
    <property type="project" value="TreeGrafter"/>
</dbReference>
<feature type="compositionally biased region" description="Basic residues" evidence="10">
    <location>
        <begin position="1192"/>
        <end position="1201"/>
    </location>
</feature>
<feature type="compositionally biased region" description="Basic and acidic residues" evidence="10">
    <location>
        <begin position="1981"/>
        <end position="1998"/>
    </location>
</feature>
<evidence type="ECO:0000256" key="4">
    <source>
        <dbReference type="ARBA" id="ARBA00022658"/>
    </source>
</evidence>
<dbReference type="InterPro" id="IPR051632">
    <property type="entry name" value="Rho_GEF"/>
</dbReference>
<feature type="region of interest" description="Disordered" evidence="10">
    <location>
        <begin position="313"/>
        <end position="345"/>
    </location>
</feature>
<keyword evidence="5" id="KW-0479">Metal-binding</keyword>
<comment type="subcellular location">
    <subcellularLocation>
        <location evidence="1">Cytoplasm</location>
    </subcellularLocation>
</comment>
<dbReference type="GO" id="GO:0005085">
    <property type="term" value="F:guanyl-nucleotide exchange factor activity"/>
    <property type="evidence" value="ECO:0007669"/>
    <property type="project" value="UniProtKB-KW"/>
</dbReference>
<accession>A0A8T0B8X3</accession>
<dbReference type="EMBL" id="JABFDY010000009">
    <property type="protein sequence ID" value="KAF7703215.1"/>
    <property type="molecule type" value="Genomic_DNA"/>
</dbReference>
<feature type="domain" description="PH" evidence="11">
    <location>
        <begin position="1738"/>
        <end position="1840"/>
    </location>
</feature>
<protein>
    <recommendedName>
        <fullName evidence="16">A-kinase anchor protein 13</fullName>
    </recommendedName>
</protein>
<dbReference type="PROSITE" id="PS50081">
    <property type="entry name" value="ZF_DAG_PE_2"/>
    <property type="match status" value="1"/>
</dbReference>
<dbReference type="InterPro" id="IPR035899">
    <property type="entry name" value="DBL_dom_sf"/>
</dbReference>
<evidence type="ECO:0000259" key="13">
    <source>
        <dbReference type="PROSITE" id="PS50081"/>
    </source>
</evidence>
<feature type="region of interest" description="Disordered" evidence="10">
    <location>
        <begin position="392"/>
        <end position="627"/>
    </location>
</feature>
<dbReference type="SUPFAM" id="SSF50729">
    <property type="entry name" value="PH domain-like"/>
    <property type="match status" value="1"/>
</dbReference>
<feature type="compositionally biased region" description="Basic and acidic residues" evidence="10">
    <location>
        <begin position="563"/>
        <end position="610"/>
    </location>
</feature>
<dbReference type="FunFam" id="2.30.29.30:FF:000021">
    <property type="entry name" value="Rho guanine nucleotide exchange factor 2"/>
    <property type="match status" value="1"/>
</dbReference>
<dbReference type="PROSITE" id="PS50003">
    <property type="entry name" value="PH_DOMAIN"/>
    <property type="match status" value="1"/>
</dbReference>
<dbReference type="InterPro" id="IPR041020">
    <property type="entry name" value="PH_16"/>
</dbReference>
<feature type="compositionally biased region" description="Low complexity" evidence="10">
    <location>
        <begin position="1059"/>
        <end position="1072"/>
    </location>
</feature>
<dbReference type="GO" id="GO:0035023">
    <property type="term" value="P:regulation of Rho protein signal transduction"/>
    <property type="evidence" value="ECO:0007669"/>
    <property type="project" value="TreeGrafter"/>
</dbReference>
<name>A0A8T0B8X3_SILME</name>
<dbReference type="InterPro" id="IPR011993">
    <property type="entry name" value="PH-like_dom_sf"/>
</dbReference>
<dbReference type="GO" id="GO:0008270">
    <property type="term" value="F:zinc ion binding"/>
    <property type="evidence" value="ECO:0007669"/>
    <property type="project" value="UniProtKB-KW"/>
</dbReference>
<dbReference type="SMART" id="SM00233">
    <property type="entry name" value="PH"/>
    <property type="match status" value="1"/>
</dbReference>
<evidence type="ECO:0000256" key="2">
    <source>
        <dbReference type="ARBA" id="ARBA00022490"/>
    </source>
</evidence>
<evidence type="ECO:0000256" key="3">
    <source>
        <dbReference type="ARBA" id="ARBA00022553"/>
    </source>
</evidence>
<feature type="compositionally biased region" description="Basic and acidic residues" evidence="10">
    <location>
        <begin position="509"/>
        <end position="522"/>
    </location>
</feature>
<dbReference type="PANTHER" id="PTHR13944">
    <property type="entry name" value="AGAP007712-PA"/>
    <property type="match status" value="1"/>
</dbReference>
<keyword evidence="4" id="KW-0344">Guanine-nucleotide releasing factor</keyword>
<dbReference type="GO" id="GO:0005737">
    <property type="term" value="C:cytoplasm"/>
    <property type="evidence" value="ECO:0007669"/>
    <property type="project" value="UniProtKB-SubCell"/>
</dbReference>
<feature type="domain" description="DH" evidence="12">
    <location>
        <begin position="1500"/>
        <end position="1697"/>
    </location>
</feature>
<comment type="caution">
    <text evidence="14">The sequence shown here is derived from an EMBL/GenBank/DDBJ whole genome shotgun (WGS) entry which is preliminary data.</text>
</comment>
<feature type="compositionally biased region" description="Polar residues" evidence="10">
    <location>
        <begin position="952"/>
        <end position="985"/>
    </location>
</feature>
<evidence type="ECO:0000259" key="11">
    <source>
        <dbReference type="PROSITE" id="PS50003"/>
    </source>
</evidence>
<evidence type="ECO:0000256" key="6">
    <source>
        <dbReference type="ARBA" id="ARBA00022771"/>
    </source>
</evidence>
<dbReference type="SMART" id="SM00325">
    <property type="entry name" value="RhoGEF"/>
    <property type="match status" value="1"/>
</dbReference>
<dbReference type="InterPro" id="IPR002219">
    <property type="entry name" value="PKC_DAG/PE"/>
</dbReference>
<keyword evidence="6" id="KW-0863">Zinc-finger</keyword>
<dbReference type="Gene3D" id="1.20.900.10">
    <property type="entry name" value="Dbl homology (DH) domain"/>
    <property type="match status" value="1"/>
</dbReference>
<feature type="region of interest" description="Disordered" evidence="10">
    <location>
        <begin position="1144"/>
        <end position="1202"/>
    </location>
</feature>
<dbReference type="GO" id="GO:0015629">
    <property type="term" value="C:actin cytoskeleton"/>
    <property type="evidence" value="ECO:0007669"/>
    <property type="project" value="TreeGrafter"/>
</dbReference>
<dbReference type="GO" id="GO:0005078">
    <property type="term" value="F:MAP-kinase scaffold activity"/>
    <property type="evidence" value="ECO:0007669"/>
    <property type="project" value="TreeGrafter"/>
</dbReference>
<evidence type="ECO:0000256" key="7">
    <source>
        <dbReference type="ARBA" id="ARBA00022833"/>
    </source>
</evidence>